<dbReference type="Gene3D" id="3.30.300.30">
    <property type="match status" value="1"/>
</dbReference>
<dbReference type="InterPro" id="IPR050237">
    <property type="entry name" value="ATP-dep_AMP-bd_enzyme"/>
</dbReference>
<reference evidence="3 4" key="2">
    <citation type="submission" date="2019-02" db="EMBL/GenBank/DDBJ databases">
        <title>'Lichenibacterium ramalinii' gen. nov. sp. nov., 'Lichenibacterium minor' gen. nov. sp. nov.</title>
        <authorList>
            <person name="Pankratov T."/>
        </authorList>
    </citation>
    <scope>NUCLEOTIDE SEQUENCE [LARGE SCALE GENOMIC DNA]</scope>
    <source>
        <strain evidence="3 4">RmlP026</strain>
    </source>
</reference>
<feature type="domain" description="AMP-dependent synthetase/ligase" evidence="1">
    <location>
        <begin position="37"/>
        <end position="448"/>
    </location>
</feature>
<dbReference type="PANTHER" id="PTHR43767">
    <property type="entry name" value="LONG-CHAIN-FATTY-ACID--COA LIGASE"/>
    <property type="match status" value="1"/>
</dbReference>
<organism evidence="3 4">
    <name type="scientific">Lichenibacterium minor</name>
    <dbReference type="NCBI Taxonomy" id="2316528"/>
    <lineage>
        <taxon>Bacteria</taxon>
        <taxon>Pseudomonadati</taxon>
        <taxon>Pseudomonadota</taxon>
        <taxon>Alphaproteobacteria</taxon>
        <taxon>Hyphomicrobiales</taxon>
        <taxon>Lichenihabitantaceae</taxon>
        <taxon>Lichenibacterium</taxon>
    </lineage>
</organism>
<dbReference type="PANTHER" id="PTHR43767:SF1">
    <property type="entry name" value="NONRIBOSOMAL PEPTIDE SYNTHASE PES1 (EUROFUNG)-RELATED"/>
    <property type="match status" value="1"/>
</dbReference>
<feature type="domain" description="AMP-binding enzyme C-terminal" evidence="2">
    <location>
        <begin position="502"/>
        <end position="577"/>
    </location>
</feature>
<accession>A0A4Q2UBA9</accession>
<dbReference type="RefSeq" id="WP_129225323.1">
    <property type="nucleotide sequence ID" value="NZ_QYBB01000007.1"/>
</dbReference>
<comment type="caution">
    <text evidence="3">The sequence shown here is derived from an EMBL/GenBank/DDBJ whole genome shotgun (WGS) entry which is preliminary data.</text>
</comment>
<reference evidence="3 4" key="1">
    <citation type="submission" date="2018-12" db="EMBL/GenBank/DDBJ databases">
        <authorList>
            <person name="Grouzdev D.S."/>
            <person name="Krutkina M.S."/>
        </authorList>
    </citation>
    <scope>NUCLEOTIDE SEQUENCE [LARGE SCALE GENOMIC DNA]</scope>
    <source>
        <strain evidence="3 4">RmlP026</strain>
    </source>
</reference>
<dbReference type="InterPro" id="IPR025110">
    <property type="entry name" value="AMP-bd_C"/>
</dbReference>
<sequence>MTGAGPAEPPVAGAADIAAIEAAGWPADLPATTYEVFRRAAERFGDATALSFFLAVDDHRRTRDWSYRALFAEVTRAANVFTRLGVGPADVVAYVLPNLPETHFALWGAEAAGRALAINPLLDADGIADILRAAKAKVVVTLAPFPTNDIPARALAAARAAETVTDVVLVDLADHVSGWKRIPARLMSLRARRGAPGAGRPRLHRYGRLAAAAPPDRLLRAAAPAAGDVSSLFPTGGTTGRPKLAVRTHANEVANAWMASRMAGDAAKPGDTAFCGLPLFHVNAALVTGLAAFLRGARVLLGTPQGYRAPGMVDRFWEIVEHHRVASFSGVPTLYAALLQKPAAGRNLSSLRYCYCGAAPLPADAIRAFEALTGVPMLEGYGLTEGTCVSSVNPLAGERRPGSVGLALPFGPVRALLRDASGAFRGDAAPGEAGAICISGPNVFSGYLGGEDSGSWVDRGDGRRWFDTGDLGRIDADGYVWLTGRAKDLIIRGGHNIDPATIEDALYRHPAVELAAAVGRPDPYAGELPVVYVQLRAGAAAAEAELLAFAEAQVGERAARPKAVRVLDRLPQTAVGKIFKPTLREMETRRFVEDALAGAGIAATATAAVDPRRGMVATVAVPPDRVEEARAALAGTNIAVEFASARAPGGAPGAG</sequence>
<dbReference type="InterPro" id="IPR000873">
    <property type="entry name" value="AMP-dep_synth/lig_dom"/>
</dbReference>
<dbReference type="InterPro" id="IPR045851">
    <property type="entry name" value="AMP-bd_C_sf"/>
</dbReference>
<evidence type="ECO:0000259" key="1">
    <source>
        <dbReference type="Pfam" id="PF00501"/>
    </source>
</evidence>
<evidence type="ECO:0000313" key="3">
    <source>
        <dbReference type="EMBL" id="RYC32356.1"/>
    </source>
</evidence>
<dbReference type="SUPFAM" id="SSF56801">
    <property type="entry name" value="Acetyl-CoA synthetase-like"/>
    <property type="match status" value="1"/>
</dbReference>
<gene>
    <name evidence="3" type="ORF">D3273_08150</name>
</gene>
<dbReference type="GO" id="GO:0016878">
    <property type="term" value="F:acid-thiol ligase activity"/>
    <property type="evidence" value="ECO:0007669"/>
    <property type="project" value="UniProtKB-ARBA"/>
</dbReference>
<keyword evidence="4" id="KW-1185">Reference proteome</keyword>
<dbReference type="Pfam" id="PF13193">
    <property type="entry name" value="AMP-binding_C"/>
    <property type="match status" value="1"/>
</dbReference>
<dbReference type="InterPro" id="IPR042099">
    <property type="entry name" value="ANL_N_sf"/>
</dbReference>
<dbReference type="Proteomes" id="UP000290759">
    <property type="component" value="Unassembled WGS sequence"/>
</dbReference>
<dbReference type="PROSITE" id="PS00455">
    <property type="entry name" value="AMP_BINDING"/>
    <property type="match status" value="1"/>
</dbReference>
<dbReference type="EMBL" id="QYBB01000007">
    <property type="protein sequence ID" value="RYC32356.1"/>
    <property type="molecule type" value="Genomic_DNA"/>
</dbReference>
<name>A0A4Q2UBA9_9HYPH</name>
<protein>
    <submittedName>
        <fullName evidence="3">Acyl-CoA synthetase</fullName>
    </submittedName>
</protein>
<dbReference type="AlphaFoldDB" id="A0A4Q2UBA9"/>
<proteinExistence type="predicted"/>
<dbReference type="Pfam" id="PF00501">
    <property type="entry name" value="AMP-binding"/>
    <property type="match status" value="1"/>
</dbReference>
<evidence type="ECO:0000313" key="4">
    <source>
        <dbReference type="Proteomes" id="UP000290759"/>
    </source>
</evidence>
<dbReference type="OrthoDB" id="9803968at2"/>
<evidence type="ECO:0000259" key="2">
    <source>
        <dbReference type="Pfam" id="PF13193"/>
    </source>
</evidence>
<dbReference type="NCBIfam" id="NF005714">
    <property type="entry name" value="PRK07529.1"/>
    <property type="match status" value="1"/>
</dbReference>
<dbReference type="Gene3D" id="3.40.50.12780">
    <property type="entry name" value="N-terminal domain of ligase-like"/>
    <property type="match status" value="1"/>
</dbReference>
<dbReference type="InterPro" id="IPR020845">
    <property type="entry name" value="AMP-binding_CS"/>
</dbReference>